<evidence type="ECO:0000313" key="5">
    <source>
        <dbReference type="EMBL" id="USG67221.1"/>
    </source>
</evidence>
<feature type="domain" description="Lipoyl-binding" evidence="4">
    <location>
        <begin position="24"/>
        <end position="106"/>
    </location>
</feature>
<protein>
    <recommendedName>
        <fullName evidence="3">Glycine cleavage system H protein</fullName>
    </recommendedName>
    <alternativeName>
        <fullName evidence="3">Octanoyl/lipoyl carrier protein</fullName>
    </alternativeName>
</protein>
<dbReference type="PROSITE" id="PS00189">
    <property type="entry name" value="LIPOYL"/>
    <property type="match status" value="1"/>
</dbReference>
<gene>
    <name evidence="3 5" type="primary">gcvH</name>
    <name evidence="5" type="ORF">NDK47_08010</name>
</gene>
<dbReference type="InterPro" id="IPR011053">
    <property type="entry name" value="Single_hybrid_motif"/>
</dbReference>
<comment type="function">
    <text evidence="3">Is also involved in protein lipoylation via its role as an octanoyl/lipoyl carrier protein intermediate.</text>
</comment>
<dbReference type="InterPro" id="IPR002930">
    <property type="entry name" value="GCV_H"/>
</dbReference>
<sequence>MSDVREGLVYSREHEWVERLSETRVRVGISGFAQEQLGDLVFVDLPAVGATVTMDESLGSVESVKAVSDIFSPVSGTIVEVNGNLESDPETINQDPYGEGWLVIIELSKPEEMQELLTAAQYAAFVAEE</sequence>
<comment type="similarity">
    <text evidence="1 3">Belongs to the GcvH family.</text>
</comment>
<comment type="cofactor">
    <cofactor evidence="3">
        <name>(R)-lipoate</name>
        <dbReference type="ChEBI" id="CHEBI:83088"/>
    </cofactor>
    <text evidence="3">Binds 1 lipoyl cofactor covalently.</text>
</comment>
<comment type="function">
    <text evidence="3">The glycine cleavage system catalyzes the degradation of glycine. The H protein shuttles the methylamine group of glycine from the P protein to the T protein.</text>
</comment>
<dbReference type="InterPro" id="IPR017453">
    <property type="entry name" value="GCV_H_sub"/>
</dbReference>
<reference evidence="5" key="1">
    <citation type="submission" date="2022-06" db="EMBL/GenBank/DDBJ databases">
        <title>Genome sequencing of Brevibacillus sp. BB3-R1.</title>
        <authorList>
            <person name="Heo J."/>
            <person name="Lee D."/>
            <person name="Won M."/>
            <person name="Han B.-H."/>
            <person name="Hong S.-B."/>
            <person name="Kwon S.-W."/>
        </authorList>
    </citation>
    <scope>NUCLEOTIDE SEQUENCE</scope>
    <source>
        <strain evidence="5">BB3-R1</strain>
    </source>
</reference>
<dbReference type="InterPro" id="IPR003016">
    <property type="entry name" value="2-oxoA_DH_lipoyl-BS"/>
</dbReference>
<comment type="subunit">
    <text evidence="3">The glycine cleavage system is composed of four proteins: P, T, L and H.</text>
</comment>
<dbReference type="RefSeq" id="WP_251874323.1">
    <property type="nucleotide sequence ID" value="NZ_CP098755.1"/>
</dbReference>
<dbReference type="PROSITE" id="PS50968">
    <property type="entry name" value="BIOTINYL_LIPOYL"/>
    <property type="match status" value="1"/>
</dbReference>
<evidence type="ECO:0000256" key="1">
    <source>
        <dbReference type="ARBA" id="ARBA00009249"/>
    </source>
</evidence>
<keyword evidence="6" id="KW-1185">Reference proteome</keyword>
<dbReference type="SUPFAM" id="SSF51230">
    <property type="entry name" value="Single hybrid motif"/>
    <property type="match status" value="1"/>
</dbReference>
<dbReference type="PANTHER" id="PTHR11715:SF3">
    <property type="entry name" value="GLYCINE CLEAVAGE SYSTEM H PROTEIN-RELATED"/>
    <property type="match status" value="1"/>
</dbReference>
<dbReference type="CDD" id="cd06848">
    <property type="entry name" value="GCS_H"/>
    <property type="match status" value="1"/>
</dbReference>
<dbReference type="InterPro" id="IPR033753">
    <property type="entry name" value="GCV_H/Fam206"/>
</dbReference>
<name>A0ABY4WJA7_9BACL</name>
<evidence type="ECO:0000256" key="2">
    <source>
        <dbReference type="ARBA" id="ARBA00022823"/>
    </source>
</evidence>
<evidence type="ECO:0000259" key="4">
    <source>
        <dbReference type="PROSITE" id="PS50968"/>
    </source>
</evidence>
<evidence type="ECO:0000313" key="6">
    <source>
        <dbReference type="Proteomes" id="UP001056500"/>
    </source>
</evidence>
<dbReference type="Gene3D" id="2.40.50.100">
    <property type="match status" value="1"/>
</dbReference>
<dbReference type="NCBIfam" id="TIGR00527">
    <property type="entry name" value="gcvH"/>
    <property type="match status" value="1"/>
</dbReference>
<dbReference type="InterPro" id="IPR000089">
    <property type="entry name" value="Biotin_lipoyl"/>
</dbReference>
<dbReference type="HAMAP" id="MF_00272">
    <property type="entry name" value="GcvH"/>
    <property type="match status" value="1"/>
</dbReference>
<dbReference type="NCBIfam" id="NF002270">
    <property type="entry name" value="PRK01202.1"/>
    <property type="match status" value="1"/>
</dbReference>
<dbReference type="PANTHER" id="PTHR11715">
    <property type="entry name" value="GLYCINE CLEAVAGE SYSTEM H PROTEIN"/>
    <property type="match status" value="1"/>
</dbReference>
<dbReference type="EMBL" id="CP098755">
    <property type="protein sequence ID" value="USG67221.1"/>
    <property type="molecule type" value="Genomic_DNA"/>
</dbReference>
<organism evidence="5 6">
    <name type="scientific">Brevibacillus ruminantium</name>
    <dbReference type="NCBI Taxonomy" id="2950604"/>
    <lineage>
        <taxon>Bacteria</taxon>
        <taxon>Bacillati</taxon>
        <taxon>Bacillota</taxon>
        <taxon>Bacilli</taxon>
        <taxon>Bacillales</taxon>
        <taxon>Paenibacillaceae</taxon>
        <taxon>Brevibacillus</taxon>
    </lineage>
</organism>
<dbReference type="Pfam" id="PF01597">
    <property type="entry name" value="GCV_H"/>
    <property type="match status" value="1"/>
</dbReference>
<feature type="modified residue" description="N6-lipoyllysine" evidence="3">
    <location>
        <position position="65"/>
    </location>
</feature>
<dbReference type="Proteomes" id="UP001056500">
    <property type="component" value="Chromosome"/>
</dbReference>
<proteinExistence type="inferred from homology"/>
<accession>A0ABY4WJA7</accession>
<keyword evidence="2 3" id="KW-0450">Lipoyl</keyword>
<evidence type="ECO:0000256" key="3">
    <source>
        <dbReference type="HAMAP-Rule" id="MF_00272"/>
    </source>
</evidence>